<evidence type="ECO:0000256" key="11">
    <source>
        <dbReference type="ARBA" id="ARBA00023136"/>
    </source>
</evidence>
<sequence>MSMALVAPEVSHLGWGHWYTLRELEEATNGFADENVIGEGGYGIVYRGVLDDSAQVAVKNLLNNRGQAEKDFKVEVEAIGRVRHKNLVRLLGYCAEGAHRILVYEYVDNGNLEQWLHGDVGPSSPLTWDIRMNIMIGTAKGLTYLHEGLEPKVVHRDIKSSNILLDRQWNPKVSDFGLAKLLGSERNYVTTRVMGTFGYVAPEYASTGLLNEKSDVYSFGILLMEIISGRCPVDYSRSPVEVNLVDWLKQMVANRNAEGILDPKLPEKPSSRALKRVLLVALRCVDPNSQKRPKMGHVVHMLEAEEFPLREDRRIVWEQGRSPHSSAKDRLMHKGAIESGDSSGYESGTNIPRLAWRKPATVGGS</sequence>
<evidence type="ECO:0000256" key="3">
    <source>
        <dbReference type="ARBA" id="ARBA00022527"/>
    </source>
</evidence>
<dbReference type="InterPro" id="IPR017441">
    <property type="entry name" value="Protein_kinase_ATP_BS"/>
</dbReference>
<evidence type="ECO:0000256" key="1">
    <source>
        <dbReference type="ARBA" id="ARBA00004167"/>
    </source>
</evidence>
<evidence type="ECO:0000259" key="17">
    <source>
        <dbReference type="PROSITE" id="PS50011"/>
    </source>
</evidence>
<dbReference type="EMBL" id="GISG01047713">
    <property type="protein sequence ID" value="MBA4624458.1"/>
    <property type="molecule type" value="Transcribed_RNA"/>
</dbReference>
<dbReference type="GO" id="GO:0005524">
    <property type="term" value="F:ATP binding"/>
    <property type="evidence" value="ECO:0007669"/>
    <property type="project" value="UniProtKB-UniRule"/>
</dbReference>
<keyword evidence="10" id="KW-1133">Transmembrane helix</keyword>
<feature type="compositionally biased region" description="Polar residues" evidence="16">
    <location>
        <begin position="340"/>
        <end position="350"/>
    </location>
</feature>
<dbReference type="SUPFAM" id="SSF56112">
    <property type="entry name" value="Protein kinase-like (PK-like)"/>
    <property type="match status" value="1"/>
</dbReference>
<dbReference type="FunFam" id="1.10.510.10:FF:000035">
    <property type="entry name" value="Putative receptor-like serine/threonine-protein kinase"/>
    <property type="match status" value="1"/>
</dbReference>
<evidence type="ECO:0000256" key="7">
    <source>
        <dbReference type="ARBA" id="ARBA00022741"/>
    </source>
</evidence>
<comment type="catalytic activity">
    <reaction evidence="12">
        <text>L-threonyl-[protein] + ATP = O-phospho-L-threonyl-[protein] + ADP + H(+)</text>
        <dbReference type="Rhea" id="RHEA:46608"/>
        <dbReference type="Rhea" id="RHEA-COMP:11060"/>
        <dbReference type="Rhea" id="RHEA-COMP:11605"/>
        <dbReference type="ChEBI" id="CHEBI:15378"/>
        <dbReference type="ChEBI" id="CHEBI:30013"/>
        <dbReference type="ChEBI" id="CHEBI:30616"/>
        <dbReference type="ChEBI" id="CHEBI:61977"/>
        <dbReference type="ChEBI" id="CHEBI:456216"/>
        <dbReference type="EC" id="2.7.11.1"/>
    </reaction>
</comment>
<dbReference type="Pfam" id="PF07714">
    <property type="entry name" value="PK_Tyr_Ser-Thr"/>
    <property type="match status" value="1"/>
</dbReference>
<dbReference type="EC" id="2.7.11.1" evidence="2"/>
<evidence type="ECO:0000256" key="8">
    <source>
        <dbReference type="ARBA" id="ARBA00022777"/>
    </source>
</evidence>
<dbReference type="FunFam" id="3.30.200.20:FF:000173">
    <property type="entry name" value="Probable serine/threonine-protein kinase At1g01540"/>
    <property type="match status" value="1"/>
</dbReference>
<comment type="subcellular location">
    <subcellularLocation>
        <location evidence="1">Membrane</location>
        <topology evidence="1">Single-pass membrane protein</topology>
    </subcellularLocation>
</comment>
<evidence type="ECO:0000256" key="10">
    <source>
        <dbReference type="ARBA" id="ARBA00022989"/>
    </source>
</evidence>
<evidence type="ECO:0000256" key="4">
    <source>
        <dbReference type="ARBA" id="ARBA00022553"/>
    </source>
</evidence>
<name>A0A7C8YQW8_OPUST</name>
<keyword evidence="5 18" id="KW-0808">Transferase</keyword>
<evidence type="ECO:0000256" key="13">
    <source>
        <dbReference type="ARBA" id="ARBA00048679"/>
    </source>
</evidence>
<evidence type="ECO:0000256" key="2">
    <source>
        <dbReference type="ARBA" id="ARBA00012513"/>
    </source>
</evidence>
<evidence type="ECO:0000313" key="18">
    <source>
        <dbReference type="EMBL" id="MBA4624458.1"/>
    </source>
</evidence>
<dbReference type="PANTHER" id="PTHR47984">
    <property type="entry name" value="OS01G0323000 PROTEIN"/>
    <property type="match status" value="1"/>
</dbReference>
<comment type="catalytic activity">
    <reaction evidence="13">
        <text>L-seryl-[protein] + ATP = O-phospho-L-seryl-[protein] + ADP + H(+)</text>
        <dbReference type="Rhea" id="RHEA:17989"/>
        <dbReference type="Rhea" id="RHEA-COMP:9863"/>
        <dbReference type="Rhea" id="RHEA-COMP:11604"/>
        <dbReference type="ChEBI" id="CHEBI:15378"/>
        <dbReference type="ChEBI" id="CHEBI:29999"/>
        <dbReference type="ChEBI" id="CHEBI:30616"/>
        <dbReference type="ChEBI" id="CHEBI:83421"/>
        <dbReference type="ChEBI" id="CHEBI:456216"/>
        <dbReference type="EC" id="2.7.11.1"/>
    </reaction>
</comment>
<proteinExistence type="inferred from homology"/>
<evidence type="ECO:0000256" key="12">
    <source>
        <dbReference type="ARBA" id="ARBA00047899"/>
    </source>
</evidence>
<dbReference type="SMART" id="SM00220">
    <property type="entry name" value="S_TKc"/>
    <property type="match status" value="1"/>
</dbReference>
<evidence type="ECO:0000256" key="6">
    <source>
        <dbReference type="ARBA" id="ARBA00022692"/>
    </source>
</evidence>
<dbReference type="InterPro" id="IPR008271">
    <property type="entry name" value="Ser/Thr_kinase_AS"/>
</dbReference>
<keyword evidence="6" id="KW-0812">Transmembrane</keyword>
<keyword evidence="7 14" id="KW-0547">Nucleotide-binding</keyword>
<evidence type="ECO:0000256" key="15">
    <source>
        <dbReference type="RuleBase" id="RU000304"/>
    </source>
</evidence>
<dbReference type="AlphaFoldDB" id="A0A7C8YQW8"/>
<dbReference type="InterPro" id="IPR000719">
    <property type="entry name" value="Prot_kinase_dom"/>
</dbReference>
<accession>A0A7C8YQW8</accession>
<feature type="binding site" evidence="14">
    <location>
        <position position="59"/>
    </location>
    <ligand>
        <name>ATP</name>
        <dbReference type="ChEBI" id="CHEBI:30616"/>
    </ligand>
</feature>
<dbReference type="InterPro" id="IPR011009">
    <property type="entry name" value="Kinase-like_dom_sf"/>
</dbReference>
<keyword evidence="4" id="KW-0597">Phosphoprotein</keyword>
<evidence type="ECO:0000256" key="5">
    <source>
        <dbReference type="ARBA" id="ARBA00022679"/>
    </source>
</evidence>
<dbReference type="InterPro" id="IPR001245">
    <property type="entry name" value="Ser-Thr/Tyr_kinase_cat_dom"/>
</dbReference>
<dbReference type="GO" id="GO:0016020">
    <property type="term" value="C:membrane"/>
    <property type="evidence" value="ECO:0007669"/>
    <property type="project" value="UniProtKB-SubCell"/>
</dbReference>
<dbReference type="PANTHER" id="PTHR47984:SF10">
    <property type="entry name" value="PROTEIN KINASE SUPERFAMILY PROTEIN"/>
    <property type="match status" value="1"/>
</dbReference>
<dbReference type="PROSITE" id="PS00107">
    <property type="entry name" value="PROTEIN_KINASE_ATP"/>
    <property type="match status" value="1"/>
</dbReference>
<evidence type="ECO:0000256" key="16">
    <source>
        <dbReference type="SAM" id="MobiDB-lite"/>
    </source>
</evidence>
<dbReference type="GO" id="GO:0004674">
    <property type="term" value="F:protein serine/threonine kinase activity"/>
    <property type="evidence" value="ECO:0007669"/>
    <property type="project" value="UniProtKB-KW"/>
</dbReference>
<keyword evidence="11" id="KW-0472">Membrane</keyword>
<reference evidence="18" key="2">
    <citation type="submission" date="2020-07" db="EMBL/GenBank/DDBJ databases">
        <authorList>
            <person name="Vera ALvarez R."/>
            <person name="Arias-Moreno D.M."/>
            <person name="Jimenez-Jacinto V."/>
            <person name="Jimenez-Bremont J.F."/>
            <person name="Swaminathan K."/>
            <person name="Moose S.P."/>
            <person name="Guerrero-Gonzalez M.L."/>
            <person name="Marino-Ramirez L."/>
            <person name="Landsman D."/>
            <person name="Rodriguez-Kessler M."/>
            <person name="Delgado-Sanchez P."/>
        </authorList>
    </citation>
    <scope>NUCLEOTIDE SEQUENCE</scope>
    <source>
        <tissue evidence="18">Cladode</tissue>
    </source>
</reference>
<keyword evidence="9 14" id="KW-0067">ATP-binding</keyword>
<keyword evidence="18" id="KW-0675">Receptor</keyword>
<feature type="compositionally biased region" description="Basic and acidic residues" evidence="16">
    <location>
        <begin position="326"/>
        <end position="336"/>
    </location>
</feature>
<keyword evidence="8 18" id="KW-0418">Kinase</keyword>
<dbReference type="Gene3D" id="3.30.200.20">
    <property type="entry name" value="Phosphorylase Kinase, domain 1"/>
    <property type="match status" value="1"/>
</dbReference>
<dbReference type="CDD" id="cd14066">
    <property type="entry name" value="STKc_IRAK"/>
    <property type="match status" value="1"/>
</dbReference>
<feature type="domain" description="Protein kinase" evidence="17">
    <location>
        <begin position="31"/>
        <end position="308"/>
    </location>
</feature>
<evidence type="ECO:0000256" key="9">
    <source>
        <dbReference type="ARBA" id="ARBA00022840"/>
    </source>
</evidence>
<dbReference type="PROSITE" id="PS00108">
    <property type="entry name" value="PROTEIN_KINASE_ST"/>
    <property type="match status" value="1"/>
</dbReference>
<reference evidence="18" key="1">
    <citation type="journal article" date="2013" name="J. Plant Res.">
        <title>Effect of fungi and light on seed germination of three Opuntia species from semiarid lands of central Mexico.</title>
        <authorList>
            <person name="Delgado-Sanchez P."/>
            <person name="Jimenez-Bremont J.F."/>
            <person name="Guerrero-Gonzalez Mde L."/>
            <person name="Flores J."/>
        </authorList>
    </citation>
    <scope>NUCLEOTIDE SEQUENCE</scope>
    <source>
        <tissue evidence="18">Cladode</tissue>
    </source>
</reference>
<evidence type="ECO:0000256" key="14">
    <source>
        <dbReference type="PROSITE-ProRule" id="PRU10141"/>
    </source>
</evidence>
<organism evidence="18">
    <name type="scientific">Opuntia streptacantha</name>
    <name type="common">Prickly pear cactus</name>
    <name type="synonym">Opuntia cardona</name>
    <dbReference type="NCBI Taxonomy" id="393608"/>
    <lineage>
        <taxon>Eukaryota</taxon>
        <taxon>Viridiplantae</taxon>
        <taxon>Streptophyta</taxon>
        <taxon>Embryophyta</taxon>
        <taxon>Tracheophyta</taxon>
        <taxon>Spermatophyta</taxon>
        <taxon>Magnoliopsida</taxon>
        <taxon>eudicotyledons</taxon>
        <taxon>Gunneridae</taxon>
        <taxon>Pentapetalae</taxon>
        <taxon>Caryophyllales</taxon>
        <taxon>Cactineae</taxon>
        <taxon>Cactaceae</taxon>
        <taxon>Opuntioideae</taxon>
        <taxon>Opuntia</taxon>
    </lineage>
</organism>
<protein>
    <recommendedName>
        <fullName evidence="2">non-specific serine/threonine protein kinase</fullName>
        <ecNumber evidence="2">2.7.11.1</ecNumber>
    </recommendedName>
</protein>
<keyword evidence="3 15" id="KW-0723">Serine/threonine-protein kinase</keyword>
<feature type="region of interest" description="Disordered" evidence="16">
    <location>
        <begin position="320"/>
        <end position="350"/>
    </location>
</feature>
<dbReference type="PROSITE" id="PS50011">
    <property type="entry name" value="PROTEIN_KINASE_DOM"/>
    <property type="match status" value="1"/>
</dbReference>
<comment type="similarity">
    <text evidence="15">Belongs to the protein kinase superfamily.</text>
</comment>
<dbReference type="Gene3D" id="1.10.510.10">
    <property type="entry name" value="Transferase(Phosphotransferase) domain 1"/>
    <property type="match status" value="1"/>
</dbReference>
<dbReference type="InterPro" id="IPR052232">
    <property type="entry name" value="RLK_Ser/Thr-Kinase"/>
</dbReference>